<evidence type="ECO:0000313" key="3">
    <source>
        <dbReference type="EMBL" id="GET41664.1"/>
    </source>
</evidence>
<keyword evidence="4" id="KW-1185">Reference proteome</keyword>
<sequence>MLEKINRYAHGFVAVPVILACKQKGLFELLQHQGSLNLEQITERLGANSGHLQVALRMMRSLNWLSRNEAGQYSLTYEAELHKKIPEDILSLYRLPVESYLKGEQQPALLKDWIERSSQRWNVEDPMIVDFLDGMLVIPILLALHKLAVLVENEGRRLFSELSAPVRQELWQLFESKGWAHQKEGHCGLTDVGRFIADRALITGITASYT</sequence>
<dbReference type="Gene3D" id="1.10.10.10">
    <property type="entry name" value="Winged helix-like DNA-binding domain superfamily/Winged helix DNA-binding domain"/>
    <property type="match status" value="1"/>
</dbReference>
<feature type="domain" description="AprA winged helix" evidence="2">
    <location>
        <begin position="133"/>
        <end position="210"/>
    </location>
</feature>
<comment type="caution">
    <text evidence="3">The sequence shown here is derived from an EMBL/GenBank/DDBJ whole genome shotgun (WGS) entry which is preliminary data.</text>
</comment>
<dbReference type="Pfam" id="PF23526">
    <property type="entry name" value="AprA_N"/>
    <property type="match status" value="1"/>
</dbReference>
<dbReference type="InterPro" id="IPR036388">
    <property type="entry name" value="WH-like_DNA-bd_sf"/>
</dbReference>
<dbReference type="Pfam" id="PF23589">
    <property type="entry name" value="WHD_AprA"/>
    <property type="match status" value="1"/>
</dbReference>
<protein>
    <submittedName>
        <fullName evidence="3">Uncharacterized protein</fullName>
    </submittedName>
</protein>
<reference evidence="3" key="1">
    <citation type="submission" date="2019-10" db="EMBL/GenBank/DDBJ databases">
        <title>Draft genome sequece of Microseira wollei NIES-4236.</title>
        <authorList>
            <person name="Yamaguchi H."/>
            <person name="Suzuki S."/>
            <person name="Kawachi M."/>
        </authorList>
    </citation>
    <scope>NUCLEOTIDE SEQUENCE</scope>
    <source>
        <strain evidence="3">NIES-4236</strain>
    </source>
</reference>
<dbReference type="InterPro" id="IPR056394">
    <property type="entry name" value="AprA-like_N"/>
</dbReference>
<evidence type="ECO:0000259" key="2">
    <source>
        <dbReference type="Pfam" id="PF23589"/>
    </source>
</evidence>
<dbReference type="InterPro" id="IPR036390">
    <property type="entry name" value="WH_DNA-bd_sf"/>
</dbReference>
<evidence type="ECO:0000313" key="4">
    <source>
        <dbReference type="Proteomes" id="UP001050975"/>
    </source>
</evidence>
<proteinExistence type="predicted"/>
<dbReference type="InterPro" id="IPR056395">
    <property type="entry name" value="WH_AprA"/>
</dbReference>
<organism evidence="3 4">
    <name type="scientific">Microseira wollei NIES-4236</name>
    <dbReference type="NCBI Taxonomy" id="2530354"/>
    <lineage>
        <taxon>Bacteria</taxon>
        <taxon>Bacillati</taxon>
        <taxon>Cyanobacteriota</taxon>
        <taxon>Cyanophyceae</taxon>
        <taxon>Oscillatoriophycideae</taxon>
        <taxon>Aerosakkonematales</taxon>
        <taxon>Aerosakkonemataceae</taxon>
        <taxon>Microseira</taxon>
    </lineage>
</organism>
<accession>A0AAV3WL86</accession>
<dbReference type="RefSeq" id="WP_226588138.1">
    <property type="nucleotide sequence ID" value="NZ_BLAY01000130.1"/>
</dbReference>
<dbReference type="AlphaFoldDB" id="A0AAV3WL86"/>
<dbReference type="EMBL" id="BLAY01000130">
    <property type="protein sequence ID" value="GET41664.1"/>
    <property type="molecule type" value="Genomic_DNA"/>
</dbReference>
<dbReference type="PROSITE" id="PS51257">
    <property type="entry name" value="PROKAR_LIPOPROTEIN"/>
    <property type="match status" value="1"/>
</dbReference>
<feature type="domain" description="AprA-like N-terminal" evidence="1">
    <location>
        <begin position="1"/>
        <end position="67"/>
    </location>
</feature>
<evidence type="ECO:0000259" key="1">
    <source>
        <dbReference type="Pfam" id="PF23526"/>
    </source>
</evidence>
<gene>
    <name evidence="3" type="ORF">MiSe_64770</name>
</gene>
<dbReference type="SUPFAM" id="SSF46785">
    <property type="entry name" value="Winged helix' DNA-binding domain"/>
    <property type="match status" value="1"/>
</dbReference>
<name>A0AAV3WL86_9CYAN</name>
<dbReference type="Proteomes" id="UP001050975">
    <property type="component" value="Unassembled WGS sequence"/>
</dbReference>